<dbReference type="GO" id="GO:0042274">
    <property type="term" value="P:ribosomal small subunit biogenesis"/>
    <property type="evidence" value="ECO:0007669"/>
    <property type="project" value="TreeGrafter"/>
</dbReference>
<dbReference type="GO" id="GO:0019843">
    <property type="term" value="F:rRNA binding"/>
    <property type="evidence" value="ECO:0007669"/>
    <property type="project" value="UniProtKB-UniRule"/>
</dbReference>
<evidence type="ECO:0000256" key="5">
    <source>
        <dbReference type="ARBA" id="ARBA00023274"/>
    </source>
</evidence>
<dbReference type="CDD" id="cd00165">
    <property type="entry name" value="S4"/>
    <property type="match status" value="1"/>
</dbReference>
<dbReference type="RefSeq" id="WP_126071464.1">
    <property type="nucleotide sequence ID" value="NZ_CP026513.1"/>
</dbReference>
<comment type="function">
    <text evidence="7">With S5 and S12 plays an important role in translational accuracy.</text>
</comment>
<comment type="similarity">
    <text evidence="1 7">Belongs to the universal ribosomal protein uS4 family.</text>
</comment>
<feature type="domain" description="RNA-binding S4" evidence="8">
    <location>
        <begin position="96"/>
        <end position="160"/>
    </location>
</feature>
<dbReference type="Proteomes" id="UP000274458">
    <property type="component" value="Chromosome"/>
</dbReference>
<accession>A0A3Q9CKP0</accession>
<dbReference type="NCBIfam" id="TIGR01017">
    <property type="entry name" value="rpsD_bact"/>
    <property type="match status" value="1"/>
</dbReference>
<dbReference type="KEGG" id="aade:C3B56_00078"/>
<dbReference type="InterPro" id="IPR001912">
    <property type="entry name" value="Ribosomal_uS4_N"/>
</dbReference>
<dbReference type="PROSITE" id="PS50889">
    <property type="entry name" value="S4"/>
    <property type="match status" value="1"/>
</dbReference>
<dbReference type="InterPro" id="IPR036986">
    <property type="entry name" value="S4_RNA-bd_sf"/>
</dbReference>
<dbReference type="GO" id="GO:0015935">
    <property type="term" value="C:small ribosomal subunit"/>
    <property type="evidence" value="ECO:0007669"/>
    <property type="project" value="InterPro"/>
</dbReference>
<proteinExistence type="inferred from homology"/>
<evidence type="ECO:0000313" key="11">
    <source>
        <dbReference type="Proteomes" id="UP000274458"/>
    </source>
</evidence>
<comment type="function">
    <text evidence="7">One of the primary rRNA binding proteins, it binds directly to 16S rRNA where it nucleates assembly of the body of the 30S subunit.</text>
</comment>
<evidence type="ECO:0000256" key="6">
    <source>
        <dbReference type="ARBA" id="ARBA00035254"/>
    </source>
</evidence>
<evidence type="ECO:0000256" key="1">
    <source>
        <dbReference type="ARBA" id="ARBA00007465"/>
    </source>
</evidence>
<evidence type="ECO:0000256" key="4">
    <source>
        <dbReference type="ARBA" id="ARBA00022980"/>
    </source>
</evidence>
<dbReference type="AlphaFoldDB" id="A0A3Q9CKP0"/>
<keyword evidence="3 7" id="KW-0694">RNA-binding</keyword>
<dbReference type="Gene3D" id="1.10.1050.10">
    <property type="entry name" value="Ribosomal Protein S4 Delta 41, Chain A, domain 1"/>
    <property type="match status" value="1"/>
</dbReference>
<evidence type="ECO:0000313" key="10">
    <source>
        <dbReference type="EMBL" id="AZP36198.1"/>
    </source>
</evidence>
<gene>
    <name evidence="7 10" type="primary">rpsD</name>
    <name evidence="10" type="ORF">C3B56_00078</name>
</gene>
<evidence type="ECO:0000256" key="3">
    <source>
        <dbReference type="ARBA" id="ARBA00022884"/>
    </source>
</evidence>
<keyword evidence="11" id="KW-1185">Reference proteome</keyword>
<dbReference type="InterPro" id="IPR002942">
    <property type="entry name" value="S4_RNA-bd"/>
</dbReference>
<dbReference type="Pfam" id="PF00163">
    <property type="entry name" value="Ribosomal_S4"/>
    <property type="match status" value="1"/>
</dbReference>
<protein>
    <recommendedName>
        <fullName evidence="6 7">Small ribosomal subunit protein uS4</fullName>
    </recommendedName>
</protein>
<keyword evidence="5 7" id="KW-0687">Ribonucleoprotein</keyword>
<evidence type="ECO:0000259" key="8">
    <source>
        <dbReference type="SMART" id="SM00363"/>
    </source>
</evidence>
<dbReference type="GO" id="GO:0006412">
    <property type="term" value="P:translation"/>
    <property type="evidence" value="ECO:0007669"/>
    <property type="project" value="UniProtKB-UniRule"/>
</dbReference>
<name>A0A3Q9CKP0_9ENTR</name>
<sequence>MSKYLGPKLKLSRREKTDLFLKSGVKTIENKCKFNKYPGQQSSKKIRISDYGTQLREKQKVKRIYGILESQFHKYYKLSNKLKGNTGSNLLRILERRFDNVVYRMGFSSTRSEARQLISHGIVMINYRIVNIPSYLVSSSNIISIKKSSKKQKRIKKSLKISNKNLKPLWIVVNRINMEGIFIRVPRRNEILENINEHLIVEFYSK</sequence>
<dbReference type="PANTHER" id="PTHR11831">
    <property type="entry name" value="30S 40S RIBOSOMAL PROTEIN"/>
    <property type="match status" value="1"/>
</dbReference>
<evidence type="ECO:0000256" key="2">
    <source>
        <dbReference type="ARBA" id="ARBA00022730"/>
    </source>
</evidence>
<evidence type="ECO:0000259" key="9">
    <source>
        <dbReference type="SMART" id="SM01390"/>
    </source>
</evidence>
<dbReference type="Pfam" id="PF01479">
    <property type="entry name" value="S4"/>
    <property type="match status" value="1"/>
</dbReference>
<comment type="subunit">
    <text evidence="7">Part of the 30S ribosomal subunit. Contacts protein S5. The interaction surface between S4 and S5 is involved in control of translational fidelity.</text>
</comment>
<organism evidence="10 11">
    <name type="scientific">Candidatus Annandia adelgestsuga</name>
    <dbReference type="NCBI Taxonomy" id="1302411"/>
    <lineage>
        <taxon>Bacteria</taxon>
        <taxon>Pseudomonadati</taxon>
        <taxon>Pseudomonadota</taxon>
        <taxon>Gammaproteobacteria</taxon>
        <taxon>Enterobacterales</taxon>
        <taxon>Enterobacteriaceae</taxon>
        <taxon>Candidatus Annandia</taxon>
    </lineage>
</organism>
<feature type="domain" description="Small ribosomal subunit protein uS4 N-terminal" evidence="9">
    <location>
        <begin position="3"/>
        <end position="95"/>
    </location>
</feature>
<dbReference type="FunFam" id="3.10.290.10:FF:000001">
    <property type="entry name" value="30S ribosomal protein S4"/>
    <property type="match status" value="1"/>
</dbReference>
<dbReference type="SMART" id="SM00363">
    <property type="entry name" value="S4"/>
    <property type="match status" value="1"/>
</dbReference>
<dbReference type="Gene3D" id="3.10.290.10">
    <property type="entry name" value="RNA-binding S4 domain"/>
    <property type="match status" value="1"/>
</dbReference>
<dbReference type="OrthoDB" id="9803672at2"/>
<dbReference type="GO" id="GO:0003735">
    <property type="term" value="F:structural constituent of ribosome"/>
    <property type="evidence" value="ECO:0007669"/>
    <property type="project" value="InterPro"/>
</dbReference>
<dbReference type="HAMAP" id="MF_01306_B">
    <property type="entry name" value="Ribosomal_uS4_B"/>
    <property type="match status" value="1"/>
</dbReference>
<dbReference type="SUPFAM" id="SSF55174">
    <property type="entry name" value="Alpha-L RNA-binding motif"/>
    <property type="match status" value="1"/>
</dbReference>
<dbReference type="EMBL" id="CP026513">
    <property type="protein sequence ID" value="AZP36198.1"/>
    <property type="molecule type" value="Genomic_DNA"/>
</dbReference>
<keyword evidence="4 7" id="KW-0689">Ribosomal protein</keyword>
<dbReference type="PANTHER" id="PTHR11831:SF4">
    <property type="entry name" value="SMALL RIBOSOMAL SUBUNIT PROTEIN US4M"/>
    <property type="match status" value="1"/>
</dbReference>
<dbReference type="InterPro" id="IPR022801">
    <property type="entry name" value="Ribosomal_uS4"/>
</dbReference>
<evidence type="ECO:0000256" key="7">
    <source>
        <dbReference type="HAMAP-Rule" id="MF_01306"/>
    </source>
</evidence>
<reference evidence="10 11" key="1">
    <citation type="journal article" date="2018" name="Genome Biol. Evol.">
        <title>Partnering With a Pest: Genomes of Hemlock Woolly Adelgid Symbionts Reveal Atypical Nutritional Provisioning Patterns in Dual-Obligate Bacteria.</title>
        <authorList>
            <person name="Weglarz K.M."/>
            <person name="Havill N.P."/>
            <person name="Burke G.R."/>
            <person name="von Dohlen C.D."/>
        </authorList>
    </citation>
    <scope>NUCLEOTIDE SEQUENCE [LARGE SCALE GENOMIC DNA]</scope>
    <source>
        <strain evidence="10">ENA</strain>
    </source>
</reference>
<dbReference type="SMART" id="SM01390">
    <property type="entry name" value="Ribosomal_S4"/>
    <property type="match status" value="1"/>
</dbReference>
<keyword evidence="2 7" id="KW-0699">rRNA-binding</keyword>
<dbReference type="InterPro" id="IPR005709">
    <property type="entry name" value="Ribosomal_uS4_bac-type"/>
</dbReference>
<dbReference type="NCBIfam" id="NF003717">
    <property type="entry name" value="PRK05327.1"/>
    <property type="match status" value="1"/>
</dbReference>